<feature type="compositionally biased region" description="Low complexity" evidence="1">
    <location>
        <begin position="549"/>
        <end position="575"/>
    </location>
</feature>
<feature type="region of interest" description="Disordered" evidence="1">
    <location>
        <begin position="499"/>
        <end position="593"/>
    </location>
</feature>
<proteinExistence type="predicted"/>
<feature type="compositionally biased region" description="Basic residues" evidence="1">
    <location>
        <begin position="504"/>
        <end position="513"/>
    </location>
</feature>
<name>A0ABQ5MV40_9MICC</name>
<comment type="caution">
    <text evidence="3">The sequence shown here is derived from an EMBL/GenBank/DDBJ whole genome shotgun (WGS) entry which is preliminary data.</text>
</comment>
<dbReference type="Pfam" id="PF13391">
    <property type="entry name" value="HNH_2"/>
    <property type="match status" value="1"/>
</dbReference>
<evidence type="ECO:0000259" key="2">
    <source>
        <dbReference type="SMART" id="SM00507"/>
    </source>
</evidence>
<dbReference type="InterPro" id="IPR003615">
    <property type="entry name" value="HNH_nuc"/>
</dbReference>
<organism evidence="3 4">
    <name type="scientific">Arthrobacter mangrovi</name>
    <dbReference type="NCBI Taxonomy" id="2966350"/>
    <lineage>
        <taxon>Bacteria</taxon>
        <taxon>Bacillati</taxon>
        <taxon>Actinomycetota</taxon>
        <taxon>Actinomycetes</taxon>
        <taxon>Micrococcales</taxon>
        <taxon>Micrococcaceae</taxon>
        <taxon>Arthrobacter</taxon>
    </lineage>
</organism>
<gene>
    <name evidence="3" type="ORF">AHIS1636_21000</name>
</gene>
<dbReference type="InterPro" id="IPR003870">
    <property type="entry name" value="DUF222"/>
</dbReference>
<evidence type="ECO:0000313" key="3">
    <source>
        <dbReference type="EMBL" id="GLB67660.1"/>
    </source>
</evidence>
<feature type="domain" description="HNH nuclease" evidence="2">
    <location>
        <begin position="420"/>
        <end position="473"/>
    </location>
</feature>
<accession>A0ABQ5MV40</accession>
<feature type="compositionally biased region" description="Basic and acidic residues" evidence="1">
    <location>
        <begin position="275"/>
        <end position="285"/>
    </location>
</feature>
<dbReference type="SMART" id="SM00507">
    <property type="entry name" value="HNHc"/>
    <property type="match status" value="1"/>
</dbReference>
<dbReference type="CDD" id="cd00085">
    <property type="entry name" value="HNHc"/>
    <property type="match status" value="1"/>
</dbReference>
<dbReference type="RefSeq" id="WP_264795767.1">
    <property type="nucleotide sequence ID" value="NZ_BRVS01000008.1"/>
</dbReference>
<dbReference type="Pfam" id="PF02720">
    <property type="entry name" value="DUF222"/>
    <property type="match status" value="1"/>
</dbReference>
<keyword evidence="4" id="KW-1185">Reference proteome</keyword>
<dbReference type="EMBL" id="BRVS01000008">
    <property type="protein sequence ID" value="GLB67660.1"/>
    <property type="molecule type" value="Genomic_DNA"/>
</dbReference>
<evidence type="ECO:0000313" key="4">
    <source>
        <dbReference type="Proteomes" id="UP001209654"/>
    </source>
</evidence>
<evidence type="ECO:0000256" key="1">
    <source>
        <dbReference type="SAM" id="MobiDB-lite"/>
    </source>
</evidence>
<sequence>MAIAPLEATQEATGFLASMRDELREFAAGFRENAGLQDPQTVAECVGLFEDLSRTVEQLQFTGAHAIEQTGVAAITGQPPEAKCEFRDTADYLRARLRISRTEARRRLRLGAGTMPQPLISGGEAPPKYEHLAEALAASGIGCTAATLIHDTLERVRPAAAPEDLTAMEHQLTRQATETDPDTLRVIARSWEAAIDPDGREPSPEQLAARQGVFLKGKRRGLHRFEIAATDEQYEHLITAMNTATNPRLHTTFEPEGDKAGTNGGSETAGNGHDGTAEDGARGTGHDGAGTGHDGADGGDGDGDGDARPHPGWPMPTRPQQLLEGLVGSCRIALTTDKLPASGGHRPQVMVTIDYQDLVQQIGTETGTETGGSGQAVFGGLITPATVRRMACDADLIPIVFGGKGEVLDVGRAQRLFTPAQRRALVARDKGCAFPGCTMPAHWTEAHHIRYWKKHKGRTSVANGVLLCSFHHHLIHAGDWTIETIDGIPWFIPPAYTDPSQVPRRNHYRHPPTFKRAVQPATPARRIDRPNPKPAGPPPRTEGRSPNRAALLPADAAPQSPASSPEAPAPTASTDGWSRPFDDGPLQPDTPPW</sequence>
<feature type="region of interest" description="Disordered" evidence="1">
    <location>
        <begin position="245"/>
        <end position="320"/>
    </location>
</feature>
<protein>
    <recommendedName>
        <fullName evidence="2">HNH nuclease domain-containing protein</fullName>
    </recommendedName>
</protein>
<dbReference type="Proteomes" id="UP001209654">
    <property type="component" value="Unassembled WGS sequence"/>
</dbReference>
<reference evidence="3 4" key="1">
    <citation type="journal article" date="2023" name="Int. J. Syst. Evol. Microbiol.">
        <title>Arthrobacter mangrovi sp. nov., an actinobacterium isolated from the rhizosphere of a mangrove.</title>
        <authorList>
            <person name="Hamada M."/>
            <person name="Saitou S."/>
            <person name="Enomoto N."/>
            <person name="Nanri K."/>
            <person name="Hidaka K."/>
            <person name="Miura T."/>
            <person name="Tamura T."/>
        </authorList>
    </citation>
    <scope>NUCLEOTIDE SEQUENCE [LARGE SCALE GENOMIC DNA]</scope>
    <source>
        <strain evidence="3 4">NBRC 112813</strain>
    </source>
</reference>